<name>A0A9N9YFC3_9HYPO</name>
<comment type="caution">
    <text evidence="2">The sequence shown here is derived from an EMBL/GenBank/DDBJ whole genome shotgun (WGS) entry which is preliminary data.</text>
</comment>
<dbReference type="AlphaFoldDB" id="A0A9N9YFC3"/>
<organism evidence="2 3">
    <name type="scientific">Clonostachys rhizophaga</name>
    <dbReference type="NCBI Taxonomy" id="160324"/>
    <lineage>
        <taxon>Eukaryota</taxon>
        <taxon>Fungi</taxon>
        <taxon>Dikarya</taxon>
        <taxon>Ascomycota</taxon>
        <taxon>Pezizomycotina</taxon>
        <taxon>Sordariomycetes</taxon>
        <taxon>Hypocreomycetidae</taxon>
        <taxon>Hypocreales</taxon>
        <taxon>Bionectriaceae</taxon>
        <taxon>Clonostachys</taxon>
    </lineage>
</organism>
<dbReference type="EMBL" id="CABFNQ020000654">
    <property type="protein sequence ID" value="CAH0021516.1"/>
    <property type="molecule type" value="Genomic_DNA"/>
</dbReference>
<feature type="compositionally biased region" description="Polar residues" evidence="1">
    <location>
        <begin position="130"/>
        <end position="140"/>
    </location>
</feature>
<sequence length="149" mass="17149">MDPGLDHKYAPANYNHLASNDRVLIAKAYIFDTVKEVGKELFQSCDRIEYLQELSRFVQSRKTYPTGEIIEDLVWKIPIGDSIEPISPDGDRVNFRVAYQAFTEYLQLAEQGKDWKMEIMQARAMAKIKTSSFTHRNSGSRYGPISKPR</sequence>
<protein>
    <submittedName>
        <fullName evidence="2">Uncharacterized protein</fullName>
    </submittedName>
</protein>
<accession>A0A9N9YFC3</accession>
<dbReference type="Proteomes" id="UP000696573">
    <property type="component" value="Unassembled WGS sequence"/>
</dbReference>
<gene>
    <name evidence="2" type="ORF">CRHIZ90672A_00011848</name>
</gene>
<feature type="region of interest" description="Disordered" evidence="1">
    <location>
        <begin position="130"/>
        <end position="149"/>
    </location>
</feature>
<keyword evidence="3" id="KW-1185">Reference proteome</keyword>
<evidence type="ECO:0000313" key="2">
    <source>
        <dbReference type="EMBL" id="CAH0021516.1"/>
    </source>
</evidence>
<dbReference type="OrthoDB" id="3553147at2759"/>
<evidence type="ECO:0000313" key="3">
    <source>
        <dbReference type="Proteomes" id="UP000696573"/>
    </source>
</evidence>
<evidence type="ECO:0000256" key="1">
    <source>
        <dbReference type="SAM" id="MobiDB-lite"/>
    </source>
</evidence>
<proteinExistence type="predicted"/>
<reference evidence="2" key="1">
    <citation type="submission" date="2021-10" db="EMBL/GenBank/DDBJ databases">
        <authorList>
            <person name="Piombo E."/>
        </authorList>
    </citation>
    <scope>NUCLEOTIDE SEQUENCE</scope>
</reference>